<dbReference type="AlphaFoldDB" id="F3KYR6"/>
<dbReference type="InterPro" id="IPR050245">
    <property type="entry name" value="PrsA_foldase"/>
</dbReference>
<dbReference type="Proteomes" id="UP000005615">
    <property type="component" value="Unassembled WGS sequence"/>
</dbReference>
<evidence type="ECO:0000256" key="4">
    <source>
        <dbReference type="ARBA" id="ARBA00023110"/>
    </source>
</evidence>
<evidence type="ECO:0000256" key="3">
    <source>
        <dbReference type="ARBA" id="ARBA00013194"/>
    </source>
</evidence>
<dbReference type="Pfam" id="PF13145">
    <property type="entry name" value="Rotamase_2"/>
    <property type="match status" value="1"/>
</dbReference>
<name>F3KYR6_9GAMM</name>
<dbReference type="PANTHER" id="PTHR47245">
    <property type="entry name" value="PEPTIDYLPROLYL ISOMERASE"/>
    <property type="match status" value="1"/>
</dbReference>
<evidence type="ECO:0000256" key="1">
    <source>
        <dbReference type="ARBA" id="ARBA00000971"/>
    </source>
</evidence>
<organism evidence="6 7">
    <name type="scientific">Aequoribacter fuscus</name>
    <dbReference type="NCBI Taxonomy" id="2518989"/>
    <lineage>
        <taxon>Bacteria</taxon>
        <taxon>Pseudomonadati</taxon>
        <taxon>Pseudomonadota</taxon>
        <taxon>Gammaproteobacteria</taxon>
        <taxon>Cellvibrionales</taxon>
        <taxon>Halieaceae</taxon>
        <taxon>Aequoribacter</taxon>
    </lineage>
</organism>
<dbReference type="EMBL" id="AEIG01000005">
    <property type="protein sequence ID" value="EGG30830.1"/>
    <property type="molecule type" value="Genomic_DNA"/>
</dbReference>
<dbReference type="Gene3D" id="3.10.50.40">
    <property type="match status" value="1"/>
</dbReference>
<dbReference type="STRING" id="2518989.IMCC3088_2019"/>
<evidence type="ECO:0000256" key="2">
    <source>
        <dbReference type="ARBA" id="ARBA00007656"/>
    </source>
</evidence>
<evidence type="ECO:0000259" key="5">
    <source>
        <dbReference type="Pfam" id="PF13145"/>
    </source>
</evidence>
<dbReference type="Gene3D" id="1.10.4030.10">
    <property type="entry name" value="Porin chaperone SurA, peptide-binding domain"/>
    <property type="match status" value="1"/>
</dbReference>
<dbReference type="SUPFAM" id="SSF109998">
    <property type="entry name" value="Triger factor/SurA peptide-binding domain-like"/>
    <property type="match status" value="1"/>
</dbReference>
<dbReference type="OrthoDB" id="196786at2"/>
<gene>
    <name evidence="6" type="ORF">IMCC3088_2019</name>
</gene>
<comment type="similarity">
    <text evidence="2">Belongs to the PpiC/parvulin rotamase family.</text>
</comment>
<keyword evidence="4" id="KW-0697">Rotamase</keyword>
<evidence type="ECO:0000313" key="6">
    <source>
        <dbReference type="EMBL" id="EGG30830.1"/>
    </source>
</evidence>
<keyword evidence="7" id="KW-1185">Reference proteome</keyword>
<protein>
    <recommendedName>
        <fullName evidence="3">peptidylprolyl isomerase</fullName>
        <ecNumber evidence="3">5.2.1.8</ecNumber>
    </recommendedName>
</protein>
<dbReference type="InterPro" id="IPR046357">
    <property type="entry name" value="PPIase_dom_sf"/>
</dbReference>
<dbReference type="eggNOG" id="COG0760">
    <property type="taxonomic scope" value="Bacteria"/>
</dbReference>
<dbReference type="EC" id="5.2.1.8" evidence="3"/>
<dbReference type="RefSeq" id="WP_009574533.1">
    <property type="nucleotide sequence ID" value="NZ_AEIG01000005.1"/>
</dbReference>
<keyword evidence="4" id="KW-0413">Isomerase</keyword>
<sequence length="309" mass="35312">MIQKLLQSRALGFLVLGAIFYAASQVVFPEPKPTIGPLAETRVQALVDEWQALMGRKMTDSELRGLLVAELDRDILFAKALELELHVIDPVIAQRLLRNVEFLGLYAEQSDAEKIQSALAMRMHLGDEVVKRRLIQLAEEWLLLHSPPKSLSDQDIRDYYSNNQAQFWAPERYTFSHVFFPREREADMRQLAAKLGTEIQDFDQALNYGAPFLPGYHFTRQTAEQLARQFGAGFVSNFLALPPRVGEWQSPIASTFGWHLVWLQEVETGRTLSLDEAQKDIVATLQRERRDMALSDAKAVLRQDYEIIL</sequence>
<reference evidence="6 7" key="1">
    <citation type="journal article" date="2011" name="J. Bacteriol.">
        <title>Genome sequence of strain IMCC3088, a proteorhodopsin-containing marine bacterium belonging to the OM60/NOR5 clade.</title>
        <authorList>
            <person name="Jang Y."/>
            <person name="Oh H.M."/>
            <person name="Kang I."/>
            <person name="Lee K."/>
            <person name="Yang S.J."/>
            <person name="Cho J.C."/>
        </authorList>
    </citation>
    <scope>NUCLEOTIDE SEQUENCE [LARGE SCALE GENOMIC DNA]</scope>
    <source>
        <strain evidence="6 7">IMCC3088</strain>
    </source>
</reference>
<evidence type="ECO:0000313" key="7">
    <source>
        <dbReference type="Proteomes" id="UP000005615"/>
    </source>
</evidence>
<feature type="domain" description="PpiC" evidence="5">
    <location>
        <begin position="152"/>
        <end position="278"/>
    </location>
</feature>
<dbReference type="InterPro" id="IPR027304">
    <property type="entry name" value="Trigger_fact/SurA_dom_sf"/>
</dbReference>
<comment type="caution">
    <text evidence="6">The sequence shown here is derived from an EMBL/GenBank/DDBJ whole genome shotgun (WGS) entry which is preliminary data.</text>
</comment>
<dbReference type="GO" id="GO:0003755">
    <property type="term" value="F:peptidyl-prolyl cis-trans isomerase activity"/>
    <property type="evidence" value="ECO:0007669"/>
    <property type="project" value="UniProtKB-KW"/>
</dbReference>
<comment type="catalytic activity">
    <reaction evidence="1">
        <text>[protein]-peptidylproline (omega=180) = [protein]-peptidylproline (omega=0)</text>
        <dbReference type="Rhea" id="RHEA:16237"/>
        <dbReference type="Rhea" id="RHEA-COMP:10747"/>
        <dbReference type="Rhea" id="RHEA-COMP:10748"/>
        <dbReference type="ChEBI" id="CHEBI:83833"/>
        <dbReference type="ChEBI" id="CHEBI:83834"/>
        <dbReference type="EC" id="5.2.1.8"/>
    </reaction>
</comment>
<proteinExistence type="inferred from homology"/>
<accession>F3KYR6</accession>
<dbReference type="InterPro" id="IPR000297">
    <property type="entry name" value="PPIase_PpiC"/>
</dbReference>
<dbReference type="PANTHER" id="PTHR47245:SF2">
    <property type="entry name" value="PEPTIDYL-PROLYL CIS-TRANS ISOMERASE HP_0175-RELATED"/>
    <property type="match status" value="1"/>
</dbReference>